<dbReference type="PROSITE" id="PS50110">
    <property type="entry name" value="RESPONSE_REGULATORY"/>
    <property type="match status" value="1"/>
</dbReference>
<dbReference type="Proteomes" id="UP000008957">
    <property type="component" value="Chromosome"/>
</dbReference>
<keyword evidence="1 3" id="KW-0597">Phosphoprotein</keyword>
<sequence length="229" mass="25286">MIKIVVADDHKLFRDGLRKILELEPDIKVVGEGADGEEALELLRQHRPDVILFDINMPQMDGVQLAREIKARGIKAASVAVSAYDDEDCLATLSAEGVKGFVLKSSGRSELIAAIRAACRGEPYVDPKVAGKLMTSFSRRKNENSLLDDLSPREKVVLYWLSQGMSNQEVAQKTVLSEKTVKNHVSHMLKKLELRDRTQAAILAWKLGFAQMSPETMEQLIGDGAGIES</sequence>
<dbReference type="CDD" id="cd17535">
    <property type="entry name" value="REC_NarL-like"/>
    <property type="match status" value="1"/>
</dbReference>
<evidence type="ECO:0000256" key="1">
    <source>
        <dbReference type="ARBA" id="ARBA00022553"/>
    </source>
</evidence>
<evidence type="ECO:0000259" key="4">
    <source>
        <dbReference type="PROSITE" id="PS50043"/>
    </source>
</evidence>
<dbReference type="EMBL" id="FP929056">
    <property type="protein sequence ID" value="CBL28869.1"/>
    <property type="molecule type" value="Genomic_DNA"/>
</dbReference>
<dbReference type="InterPro" id="IPR001789">
    <property type="entry name" value="Sig_transdc_resp-reg_receiver"/>
</dbReference>
<evidence type="ECO:0000256" key="3">
    <source>
        <dbReference type="PROSITE-ProRule" id="PRU00169"/>
    </source>
</evidence>
<dbReference type="InterPro" id="IPR011006">
    <property type="entry name" value="CheY-like_superfamily"/>
</dbReference>
<evidence type="ECO:0000313" key="7">
    <source>
        <dbReference type="Proteomes" id="UP000008957"/>
    </source>
</evidence>
<evidence type="ECO:0000259" key="5">
    <source>
        <dbReference type="PROSITE" id="PS50110"/>
    </source>
</evidence>
<dbReference type="InterPro" id="IPR000792">
    <property type="entry name" value="Tscrpt_reg_LuxR_C"/>
</dbReference>
<dbReference type="GO" id="GO:0000160">
    <property type="term" value="P:phosphorelay signal transduction system"/>
    <property type="evidence" value="ECO:0007669"/>
    <property type="project" value="InterPro"/>
</dbReference>
<dbReference type="SUPFAM" id="SSF52172">
    <property type="entry name" value="CheY-like"/>
    <property type="match status" value="1"/>
</dbReference>
<dbReference type="KEGG" id="sbr:SY1_21240"/>
<dbReference type="GO" id="GO:0006355">
    <property type="term" value="P:regulation of DNA-templated transcription"/>
    <property type="evidence" value="ECO:0007669"/>
    <property type="project" value="InterPro"/>
</dbReference>
<name>A0AB94IYU3_9BACT</name>
<dbReference type="PRINTS" id="PR00038">
    <property type="entry name" value="HTHLUXR"/>
</dbReference>
<dbReference type="GO" id="GO:0003677">
    <property type="term" value="F:DNA binding"/>
    <property type="evidence" value="ECO:0007669"/>
    <property type="project" value="UniProtKB-KW"/>
</dbReference>
<dbReference type="InterPro" id="IPR039420">
    <property type="entry name" value="WalR-like"/>
</dbReference>
<organism evidence="6 7">
    <name type="scientific">Fretibacterium fastidiosum</name>
    <dbReference type="NCBI Taxonomy" id="651822"/>
    <lineage>
        <taxon>Bacteria</taxon>
        <taxon>Thermotogati</taxon>
        <taxon>Synergistota</taxon>
        <taxon>Synergistia</taxon>
        <taxon>Synergistales</taxon>
        <taxon>Aminobacteriaceae</taxon>
        <taxon>Fretibacterium</taxon>
    </lineage>
</organism>
<gene>
    <name evidence="6" type="ORF">SY1_21240</name>
</gene>
<dbReference type="CDD" id="cd06170">
    <property type="entry name" value="LuxR_C_like"/>
    <property type="match status" value="1"/>
</dbReference>
<reference evidence="7" key="1">
    <citation type="submission" date="2010-03" db="EMBL/GenBank/DDBJ databases">
        <title>The genome sequence of Synergistetes sp. SGP1.</title>
        <authorList>
            <consortium name="metaHIT consortium -- http://www.metahit.eu/"/>
            <person name="Pajon A."/>
            <person name="Turner K."/>
            <person name="Parkhill J."/>
            <person name="Wade W."/>
            <person name="Vartoukian S."/>
        </authorList>
    </citation>
    <scope>NUCLEOTIDE SEQUENCE [LARGE SCALE GENOMIC DNA]</scope>
    <source>
        <strain evidence="7">SGP1</strain>
    </source>
</reference>
<reference evidence="6 7" key="2">
    <citation type="submission" date="2010-03" db="EMBL/GenBank/DDBJ databases">
        <authorList>
            <person name="Pajon A."/>
        </authorList>
    </citation>
    <scope>NUCLEOTIDE SEQUENCE [LARGE SCALE GENOMIC DNA]</scope>
    <source>
        <strain evidence="6 7">SGP1</strain>
    </source>
</reference>
<dbReference type="SUPFAM" id="SSF46894">
    <property type="entry name" value="C-terminal effector domain of the bipartite response regulators"/>
    <property type="match status" value="1"/>
</dbReference>
<dbReference type="Pfam" id="PF00196">
    <property type="entry name" value="GerE"/>
    <property type="match status" value="1"/>
</dbReference>
<accession>A0AB94IYU3</accession>
<dbReference type="InterPro" id="IPR016032">
    <property type="entry name" value="Sig_transdc_resp-reg_C-effctor"/>
</dbReference>
<keyword evidence="7" id="KW-1185">Reference proteome</keyword>
<dbReference type="AlphaFoldDB" id="A0AB94IYU3"/>
<dbReference type="SMART" id="SM00448">
    <property type="entry name" value="REC"/>
    <property type="match status" value="1"/>
</dbReference>
<dbReference type="Pfam" id="PF00072">
    <property type="entry name" value="Response_reg"/>
    <property type="match status" value="1"/>
</dbReference>
<dbReference type="RefSeq" id="WP_015557016.1">
    <property type="nucleotide sequence ID" value="NC_021038.1"/>
</dbReference>
<protein>
    <submittedName>
        <fullName evidence="6">Response regulator containing a CheY-like receiver domain and an HTH DNA-binding domain</fullName>
    </submittedName>
</protein>
<dbReference type="SMART" id="SM00421">
    <property type="entry name" value="HTH_LUXR"/>
    <property type="match status" value="1"/>
</dbReference>
<keyword evidence="2" id="KW-0238">DNA-binding</keyword>
<dbReference type="Gene3D" id="3.40.50.2300">
    <property type="match status" value="1"/>
</dbReference>
<feature type="domain" description="HTH luxR-type" evidence="4">
    <location>
        <begin position="143"/>
        <end position="208"/>
    </location>
</feature>
<dbReference type="PROSITE" id="PS50043">
    <property type="entry name" value="HTH_LUXR_2"/>
    <property type="match status" value="1"/>
</dbReference>
<dbReference type="InterPro" id="IPR058245">
    <property type="entry name" value="NreC/VraR/RcsB-like_REC"/>
</dbReference>
<evidence type="ECO:0000256" key="2">
    <source>
        <dbReference type="ARBA" id="ARBA00023125"/>
    </source>
</evidence>
<feature type="modified residue" description="4-aspartylphosphate" evidence="3">
    <location>
        <position position="54"/>
    </location>
</feature>
<proteinExistence type="predicted"/>
<evidence type="ECO:0000313" key="6">
    <source>
        <dbReference type="EMBL" id="CBL28869.1"/>
    </source>
</evidence>
<feature type="domain" description="Response regulatory" evidence="5">
    <location>
        <begin position="3"/>
        <end position="119"/>
    </location>
</feature>
<dbReference type="PROSITE" id="PS00622">
    <property type="entry name" value="HTH_LUXR_1"/>
    <property type="match status" value="1"/>
</dbReference>
<dbReference type="PANTHER" id="PTHR43214">
    <property type="entry name" value="TWO-COMPONENT RESPONSE REGULATOR"/>
    <property type="match status" value="1"/>
</dbReference>